<keyword evidence="2" id="KW-0812">Transmembrane</keyword>
<dbReference type="Pfam" id="PF01471">
    <property type="entry name" value="PG_binding_1"/>
    <property type="match status" value="1"/>
</dbReference>
<keyword evidence="2" id="KW-1133">Transmembrane helix</keyword>
<gene>
    <name evidence="4" type="ORF">Heshes_07370</name>
    <name evidence="5" type="ORF">SAMN04489725_1153</name>
</gene>
<reference evidence="4" key="3">
    <citation type="submission" date="2023-02" db="EMBL/GenBank/DDBJ databases">
        <title>Proposal of a novel subspecies: Alicyclobacillus hesperidum subspecies aegle.</title>
        <authorList>
            <person name="Goto K."/>
            <person name="Fujii T."/>
            <person name="Yasui K."/>
            <person name="Mochida K."/>
            <person name="Kato-Tanaka Y."/>
            <person name="Morohoshi S."/>
            <person name="An S.Y."/>
            <person name="Kasai H."/>
            <person name="Yokota A."/>
        </authorList>
    </citation>
    <scope>NUCLEOTIDE SEQUENCE</scope>
    <source>
        <strain evidence="4">DSM 12766</strain>
    </source>
</reference>
<evidence type="ECO:0000259" key="3">
    <source>
        <dbReference type="Pfam" id="PF01471"/>
    </source>
</evidence>
<dbReference type="InterPro" id="IPR036365">
    <property type="entry name" value="PGBD-like_sf"/>
</dbReference>
<feature type="compositionally biased region" description="Polar residues" evidence="1">
    <location>
        <begin position="209"/>
        <end position="222"/>
    </location>
</feature>
<dbReference type="Proteomes" id="UP001157137">
    <property type="component" value="Unassembled WGS sequence"/>
</dbReference>
<proteinExistence type="predicted"/>
<feature type="region of interest" description="Disordered" evidence="1">
    <location>
        <begin position="152"/>
        <end position="222"/>
    </location>
</feature>
<dbReference type="SUPFAM" id="SSF47090">
    <property type="entry name" value="PGBD-like"/>
    <property type="match status" value="1"/>
</dbReference>
<dbReference type="AlphaFoldDB" id="A0A1H2WFI6"/>
<evidence type="ECO:0000256" key="1">
    <source>
        <dbReference type="SAM" id="MobiDB-lite"/>
    </source>
</evidence>
<dbReference type="RefSeq" id="WP_074693446.1">
    <property type="nucleotide sequence ID" value="NZ_BSRA01000003.1"/>
</dbReference>
<evidence type="ECO:0000313" key="4">
    <source>
        <dbReference type="EMBL" id="GLV13053.1"/>
    </source>
</evidence>
<keyword evidence="6" id="KW-1185">Reference proteome</keyword>
<dbReference type="EMBL" id="FNOJ01000015">
    <property type="protein sequence ID" value="SDW79295.1"/>
    <property type="molecule type" value="Genomic_DNA"/>
</dbReference>
<evidence type="ECO:0000313" key="5">
    <source>
        <dbReference type="EMBL" id="SDW79295.1"/>
    </source>
</evidence>
<evidence type="ECO:0000256" key="2">
    <source>
        <dbReference type="SAM" id="Phobius"/>
    </source>
</evidence>
<name>A0A1H2WFI6_9BACL</name>
<dbReference type="Gene3D" id="1.10.101.10">
    <property type="entry name" value="PGBD-like superfamily/PGBD"/>
    <property type="match status" value="1"/>
</dbReference>
<sequence length="222" mass="23390">MTPEERKLANQERERRLRRWLAGLSWTLPAVSFGGFFAIWHAIAGGASTRATTTSTNSAAHAQSRSTTSTVHTISSHVSNDTVLQVGDTGSKVKALQQELTTLGFFSYAVTGDYGPITEQAVSAFQSSVGLPETGTVDRKTLQALQKALRTQRTQAVTSQQPTQQQSTQTTQTPSAPTVQQPAAQSSQSSQSGGSNSSNTSSTYVPPASSVQTPPSAITSAS</sequence>
<organism evidence="5 6">
    <name type="scientific">Alicyclobacillus hesperidum</name>
    <dbReference type="NCBI Taxonomy" id="89784"/>
    <lineage>
        <taxon>Bacteria</taxon>
        <taxon>Bacillati</taxon>
        <taxon>Bacillota</taxon>
        <taxon>Bacilli</taxon>
        <taxon>Bacillales</taxon>
        <taxon>Alicyclobacillaceae</taxon>
        <taxon>Alicyclobacillus</taxon>
    </lineage>
</organism>
<reference evidence="6" key="2">
    <citation type="submission" date="2016-10" db="EMBL/GenBank/DDBJ databases">
        <authorList>
            <person name="Varghese N."/>
        </authorList>
    </citation>
    <scope>NUCLEOTIDE SEQUENCE [LARGE SCALE GENOMIC DNA]</scope>
    <source>
        <strain evidence="6">DSM 12489</strain>
    </source>
</reference>
<protein>
    <submittedName>
        <fullName evidence="5">Putative peptidoglycan binding domain-containing protein</fullName>
    </submittedName>
</protein>
<feature type="transmembrane region" description="Helical" evidence="2">
    <location>
        <begin position="20"/>
        <end position="43"/>
    </location>
</feature>
<dbReference type="STRING" id="89784.SAMN04489725_1153"/>
<feature type="compositionally biased region" description="Low complexity" evidence="1">
    <location>
        <begin position="154"/>
        <end position="203"/>
    </location>
</feature>
<keyword evidence="2" id="KW-0472">Membrane</keyword>
<feature type="domain" description="Peptidoglycan binding-like" evidence="3">
    <location>
        <begin position="89"/>
        <end position="145"/>
    </location>
</feature>
<accession>A0A1H2WFI6</accession>
<reference evidence="5" key="1">
    <citation type="submission" date="2016-10" db="EMBL/GenBank/DDBJ databases">
        <authorList>
            <person name="de Groot N.N."/>
        </authorList>
    </citation>
    <scope>NUCLEOTIDE SEQUENCE [LARGE SCALE GENOMIC DNA]</scope>
    <source>
        <strain evidence="5">DSM 12489</strain>
    </source>
</reference>
<evidence type="ECO:0000313" key="6">
    <source>
        <dbReference type="Proteomes" id="UP000182589"/>
    </source>
</evidence>
<dbReference type="InterPro" id="IPR002477">
    <property type="entry name" value="Peptidoglycan-bd-like"/>
</dbReference>
<dbReference type="EMBL" id="BSRA01000003">
    <property type="protein sequence ID" value="GLV13053.1"/>
    <property type="molecule type" value="Genomic_DNA"/>
</dbReference>
<dbReference type="InterPro" id="IPR036366">
    <property type="entry name" value="PGBDSf"/>
</dbReference>
<dbReference type="Proteomes" id="UP000182589">
    <property type="component" value="Unassembled WGS sequence"/>
</dbReference>